<accession>A0A2G5VHW3</accession>
<dbReference type="Pfam" id="PF12078">
    <property type="entry name" value="DUF3557"/>
    <property type="match status" value="1"/>
</dbReference>
<evidence type="ECO:0000313" key="2">
    <source>
        <dbReference type="Proteomes" id="UP000230233"/>
    </source>
</evidence>
<dbReference type="InterPro" id="IPR021942">
    <property type="entry name" value="DUF3557"/>
</dbReference>
<reference evidence="2" key="1">
    <citation type="submission" date="2017-10" db="EMBL/GenBank/DDBJ databases">
        <title>Rapid genome shrinkage in a self-fertile nematode reveals novel sperm competition proteins.</title>
        <authorList>
            <person name="Yin D."/>
            <person name="Schwarz E.M."/>
            <person name="Thomas C.G."/>
            <person name="Felde R.L."/>
            <person name="Korf I.F."/>
            <person name="Cutter A.D."/>
            <person name="Schartner C.M."/>
            <person name="Ralston E.J."/>
            <person name="Meyer B.J."/>
            <person name="Haag E.S."/>
        </authorList>
    </citation>
    <scope>NUCLEOTIDE SEQUENCE [LARGE SCALE GENOMIC DNA]</scope>
    <source>
        <strain evidence="2">JU1422</strain>
    </source>
</reference>
<comment type="caution">
    <text evidence="1">The sequence shown here is derived from an EMBL/GenBank/DDBJ whole genome shotgun (WGS) entry which is preliminary data.</text>
</comment>
<dbReference type="EMBL" id="PDUG01000001">
    <property type="protein sequence ID" value="PIC51389.1"/>
    <property type="molecule type" value="Genomic_DNA"/>
</dbReference>
<dbReference type="Proteomes" id="UP000230233">
    <property type="component" value="Chromosome I"/>
</dbReference>
<name>A0A2G5VHW3_9PELO</name>
<dbReference type="AlphaFoldDB" id="A0A2G5VHW3"/>
<dbReference type="OrthoDB" id="5910972at2759"/>
<dbReference type="PANTHER" id="PTHR31379:SF1">
    <property type="entry name" value="F-BOX C PROTEIN-RELATED"/>
    <property type="match status" value="1"/>
</dbReference>
<protein>
    <recommendedName>
        <fullName evidence="3">F-box associated domain-containing protein</fullName>
    </recommendedName>
</protein>
<dbReference type="PANTHER" id="PTHR31379">
    <property type="entry name" value="F-BOX C PROTEIN-RELATED-RELATED"/>
    <property type="match status" value="1"/>
</dbReference>
<keyword evidence="2" id="KW-1185">Reference proteome</keyword>
<evidence type="ECO:0000313" key="1">
    <source>
        <dbReference type="EMBL" id="PIC51389.1"/>
    </source>
</evidence>
<sequence length="382" mass="43756">MESQRMSFCDSKTVLSYMEPNFRFNLALKIPFIRKAEKAAPLHINRLELEDDCVVVNETEYSMRVYRQCQAKTKSFGGNGEVQTKNKSLGAGREVIGLSRGEVNYDFDEYGFKISPEESIQPGDIKLNESARAFQRRGCKLDELEYECPEKSSLPCNHFIRLYVSGCKYQFSYTNMKMYFLMKRLLTIFFGNRNGEWTVKNMNIGNSVLLRWPVNGWKPIVQNFNIGEYSQIKLNGVESIIGANVSLPTLKTSFPFFGFSISDHTVLRNAEHLIFSGFAQDTHLPTLFSIRTHKVSLTFPTQGFFVEALIDMWMEKTRPIGVRYLILADSKANLARISRPEVLQRSSACIKLKMGDEAIVVVRYTEADSKTWLTIETVPKKK</sequence>
<gene>
    <name evidence="1" type="primary">Cnig_chr_I.g192</name>
    <name evidence="1" type="ORF">B9Z55_000192</name>
</gene>
<evidence type="ECO:0008006" key="3">
    <source>
        <dbReference type="Google" id="ProtNLM"/>
    </source>
</evidence>
<organism evidence="1 2">
    <name type="scientific">Caenorhabditis nigoni</name>
    <dbReference type="NCBI Taxonomy" id="1611254"/>
    <lineage>
        <taxon>Eukaryota</taxon>
        <taxon>Metazoa</taxon>
        <taxon>Ecdysozoa</taxon>
        <taxon>Nematoda</taxon>
        <taxon>Chromadorea</taxon>
        <taxon>Rhabditida</taxon>
        <taxon>Rhabditina</taxon>
        <taxon>Rhabditomorpha</taxon>
        <taxon>Rhabditoidea</taxon>
        <taxon>Rhabditidae</taxon>
        <taxon>Peloderinae</taxon>
        <taxon>Caenorhabditis</taxon>
    </lineage>
</organism>
<proteinExistence type="predicted"/>